<dbReference type="OrthoDB" id="7593450at2"/>
<dbReference type="Proteomes" id="UP000315995">
    <property type="component" value="Chromosome"/>
</dbReference>
<protein>
    <submittedName>
        <fullName evidence="1">DUF924 domain-containing protein</fullName>
    </submittedName>
</protein>
<reference evidence="1 2" key="1">
    <citation type="submission" date="2019-06" db="EMBL/GenBank/DDBJ databases">
        <title>Persicimonas caeni gen. nov., sp. nov., a predatory bacterium isolated from solar saltern.</title>
        <authorList>
            <person name="Wang S."/>
        </authorList>
    </citation>
    <scope>NUCLEOTIDE SEQUENCE [LARGE SCALE GENOMIC DNA]</scope>
    <source>
        <strain evidence="1 2">YN101</strain>
    </source>
</reference>
<dbReference type="Pfam" id="PF06041">
    <property type="entry name" value="DUF924"/>
    <property type="match status" value="1"/>
</dbReference>
<dbReference type="Gene3D" id="1.25.40.10">
    <property type="entry name" value="Tetratricopeptide repeat domain"/>
    <property type="match status" value="1"/>
</dbReference>
<dbReference type="InterPro" id="IPR011990">
    <property type="entry name" value="TPR-like_helical_dom_sf"/>
</dbReference>
<keyword evidence="2" id="KW-1185">Reference proteome</keyword>
<dbReference type="EMBL" id="CP041186">
    <property type="protein sequence ID" value="QDG53590.1"/>
    <property type="molecule type" value="Genomic_DNA"/>
</dbReference>
<accession>A0A4Y6PZB9</accession>
<dbReference type="SUPFAM" id="SSF48452">
    <property type="entry name" value="TPR-like"/>
    <property type="match status" value="1"/>
</dbReference>
<evidence type="ECO:0000313" key="2">
    <source>
        <dbReference type="Proteomes" id="UP000315995"/>
    </source>
</evidence>
<dbReference type="AlphaFoldDB" id="A0A4Y6PZB9"/>
<dbReference type="Gene3D" id="1.20.58.320">
    <property type="entry name" value="TPR-like"/>
    <property type="match status" value="1"/>
</dbReference>
<evidence type="ECO:0000313" key="1">
    <source>
        <dbReference type="EMBL" id="QDG53590.1"/>
    </source>
</evidence>
<gene>
    <name evidence="1" type="ORF">FIV42_23450</name>
</gene>
<name>A0A4Y6PZB9_PERCE</name>
<proteinExistence type="predicted"/>
<accession>A0A5B8YAZ9</accession>
<organism evidence="1 2">
    <name type="scientific">Persicimonas caeni</name>
    <dbReference type="NCBI Taxonomy" id="2292766"/>
    <lineage>
        <taxon>Bacteria</taxon>
        <taxon>Deltaproteobacteria</taxon>
        <taxon>Bradymonadales</taxon>
        <taxon>Bradymonadaceae</taxon>
        <taxon>Persicimonas</taxon>
    </lineage>
</organism>
<dbReference type="RefSeq" id="WP_141200044.1">
    <property type="nucleotide sequence ID" value="NZ_CP041186.1"/>
</dbReference>
<dbReference type="InterPro" id="IPR010323">
    <property type="entry name" value="DUF924"/>
</dbReference>
<sequence length="198" mass="23117">MEKQQEILDFWFGSDYVPEEGEPEFRKEWFIKDDAFDRRIEEQFAEDLERAIRGEYDDWAETPRGRLALIILLDQFSRNLFRGSPRSWSQDLLALKLSLEGIDKGHDLELGVVERGFFYLPIEHSEDIHLQNLSVEKFGELLEIAPEIAGGENGLYDYAVRHRDVIEQFGRYPHRNEVLGRPNTPEEEEFLAKPGAGF</sequence>